<dbReference type="AlphaFoldDB" id="A0A0R2FE70"/>
<gene>
    <name evidence="1" type="ORF">IV36_GL001489</name>
</gene>
<dbReference type="OrthoDB" id="2316229at2"/>
<dbReference type="Proteomes" id="UP000051727">
    <property type="component" value="Unassembled WGS sequence"/>
</dbReference>
<dbReference type="STRING" id="1618.IV36_GL001489"/>
<reference evidence="1 2" key="1">
    <citation type="journal article" date="2015" name="Genome Announc.">
        <title>Expanding the biotechnology potential of lactobacilli through comparative genomics of 213 strains and associated genera.</title>
        <authorList>
            <person name="Sun Z."/>
            <person name="Harris H.M."/>
            <person name="McCann A."/>
            <person name="Guo C."/>
            <person name="Argimon S."/>
            <person name="Zhang W."/>
            <person name="Yang X."/>
            <person name="Jeffery I.B."/>
            <person name="Cooney J.C."/>
            <person name="Kagawa T.F."/>
            <person name="Liu W."/>
            <person name="Song Y."/>
            <person name="Salvetti E."/>
            <person name="Wrobel A."/>
            <person name="Rasinkangas P."/>
            <person name="Parkhill J."/>
            <person name="Rea M.C."/>
            <person name="O'Sullivan O."/>
            <person name="Ritari J."/>
            <person name="Douillard F.P."/>
            <person name="Paul Ross R."/>
            <person name="Yang R."/>
            <person name="Briner A.E."/>
            <person name="Felis G.E."/>
            <person name="de Vos W.M."/>
            <person name="Barrangou R."/>
            <person name="Klaenhammer T.R."/>
            <person name="Caufield P.W."/>
            <person name="Cui Y."/>
            <person name="Zhang H."/>
            <person name="O'Toole P.W."/>
        </authorList>
    </citation>
    <scope>NUCLEOTIDE SEQUENCE [LARGE SCALE GENOMIC DNA]</scope>
    <source>
        <strain evidence="1 2">ATCC 27304</strain>
    </source>
</reference>
<comment type="caution">
    <text evidence="1">The sequence shown here is derived from an EMBL/GenBank/DDBJ whole genome shotgun (WGS) entry which is preliminary data.</text>
</comment>
<evidence type="ECO:0000313" key="2">
    <source>
        <dbReference type="Proteomes" id="UP000051727"/>
    </source>
</evidence>
<protein>
    <submittedName>
        <fullName evidence="1">Uncharacterized protein</fullName>
    </submittedName>
</protein>
<dbReference type="RefSeq" id="WP_056992345.1">
    <property type="nucleotide sequence ID" value="NZ_JATAAJ010000025.1"/>
</dbReference>
<proteinExistence type="predicted"/>
<evidence type="ECO:0000313" key="1">
    <source>
        <dbReference type="EMBL" id="KRN26857.1"/>
    </source>
</evidence>
<sequence>MLAEVVIEMVLLCGLTSLFFNEQHVLVRHEKEQIEKLREIDKDLNVSKKMVIEGYEKLSENERQEIDKYKVYRWDDEKK</sequence>
<organism evidence="1 2">
    <name type="scientific">Liquorilactobacillus mali</name>
    <dbReference type="NCBI Taxonomy" id="1618"/>
    <lineage>
        <taxon>Bacteria</taxon>
        <taxon>Bacillati</taxon>
        <taxon>Bacillota</taxon>
        <taxon>Bacilli</taxon>
        <taxon>Lactobacillales</taxon>
        <taxon>Lactobacillaceae</taxon>
        <taxon>Liquorilactobacillus</taxon>
    </lineage>
</organism>
<name>A0A0R2FE70_9LACO</name>
<accession>A0A0R2FE70</accession>
<dbReference type="PATRIC" id="fig|1618.3.peg.1507"/>
<dbReference type="EMBL" id="JQAR01000032">
    <property type="protein sequence ID" value="KRN26857.1"/>
    <property type="molecule type" value="Genomic_DNA"/>
</dbReference>